<evidence type="ECO:0000313" key="3">
    <source>
        <dbReference type="WBParaSite" id="EN70_12053"/>
    </source>
</evidence>
<gene>
    <name evidence="3" type="primary">LOAG_14935</name>
</gene>
<protein>
    <submittedName>
        <fullName evidence="3">Uncharacterized protein</fullName>
    </submittedName>
</protein>
<feature type="compositionally biased region" description="Polar residues" evidence="1">
    <location>
        <begin position="179"/>
        <end position="190"/>
    </location>
</feature>
<reference evidence="3" key="2">
    <citation type="submission" date="2016-11" db="UniProtKB">
        <authorList>
            <consortium name="WormBaseParasite"/>
        </authorList>
    </citation>
    <scope>IDENTIFICATION</scope>
</reference>
<dbReference type="Proteomes" id="UP000095285">
    <property type="component" value="Unassembled WGS sequence"/>
</dbReference>
<proteinExistence type="predicted"/>
<accession>A0A1I7VBS0</accession>
<evidence type="ECO:0000313" key="2">
    <source>
        <dbReference type="Proteomes" id="UP000095285"/>
    </source>
</evidence>
<feature type="region of interest" description="Disordered" evidence="1">
    <location>
        <begin position="1"/>
        <end position="190"/>
    </location>
</feature>
<feature type="compositionally biased region" description="Low complexity" evidence="1">
    <location>
        <begin position="24"/>
        <end position="41"/>
    </location>
</feature>
<reference evidence="2" key="1">
    <citation type="submission" date="2012-04" db="EMBL/GenBank/DDBJ databases">
        <title>The Genome Sequence of Loa loa.</title>
        <authorList>
            <consortium name="The Broad Institute Genome Sequencing Platform"/>
            <consortium name="Broad Institute Genome Sequencing Center for Infectious Disease"/>
            <person name="Nutman T.B."/>
            <person name="Fink D.L."/>
            <person name="Russ C."/>
            <person name="Young S."/>
            <person name="Zeng Q."/>
            <person name="Gargeya S."/>
            <person name="Alvarado L."/>
            <person name="Berlin A."/>
            <person name="Chapman S.B."/>
            <person name="Chen Z."/>
            <person name="Freedman E."/>
            <person name="Gellesch M."/>
            <person name="Goldberg J."/>
            <person name="Griggs A."/>
            <person name="Gujja S."/>
            <person name="Heilman E.R."/>
            <person name="Heiman D."/>
            <person name="Howarth C."/>
            <person name="Mehta T."/>
            <person name="Neiman D."/>
            <person name="Pearson M."/>
            <person name="Roberts A."/>
            <person name="Saif S."/>
            <person name="Shea T."/>
            <person name="Shenoy N."/>
            <person name="Sisk P."/>
            <person name="Stolte C."/>
            <person name="Sykes S."/>
            <person name="White J."/>
            <person name="Yandava C."/>
            <person name="Haas B."/>
            <person name="Henn M.R."/>
            <person name="Nusbaum C."/>
            <person name="Birren B."/>
        </authorList>
    </citation>
    <scope>NUCLEOTIDE SEQUENCE [LARGE SCALE GENOMIC DNA]</scope>
</reference>
<dbReference type="WBParaSite" id="EN70_12053">
    <property type="protein sequence ID" value="EN70_12053"/>
    <property type="gene ID" value="EN70_12053"/>
</dbReference>
<keyword evidence="2" id="KW-1185">Reference proteome</keyword>
<feature type="compositionally biased region" description="Basic and acidic residues" evidence="1">
    <location>
        <begin position="94"/>
        <end position="105"/>
    </location>
</feature>
<evidence type="ECO:0000256" key="1">
    <source>
        <dbReference type="SAM" id="MobiDB-lite"/>
    </source>
</evidence>
<feature type="compositionally biased region" description="Basic and acidic residues" evidence="1">
    <location>
        <begin position="113"/>
        <end position="136"/>
    </location>
</feature>
<name>A0A1I7VBS0_LOALO</name>
<organism evidence="2 3">
    <name type="scientific">Loa loa</name>
    <name type="common">Eye worm</name>
    <name type="synonym">Filaria loa</name>
    <dbReference type="NCBI Taxonomy" id="7209"/>
    <lineage>
        <taxon>Eukaryota</taxon>
        <taxon>Metazoa</taxon>
        <taxon>Ecdysozoa</taxon>
        <taxon>Nematoda</taxon>
        <taxon>Chromadorea</taxon>
        <taxon>Rhabditida</taxon>
        <taxon>Spirurina</taxon>
        <taxon>Spiruromorpha</taxon>
        <taxon>Filarioidea</taxon>
        <taxon>Onchocercidae</taxon>
        <taxon>Loa</taxon>
    </lineage>
</organism>
<dbReference type="AlphaFoldDB" id="A0A1I7VBS0"/>
<feature type="compositionally biased region" description="Basic residues" evidence="1">
    <location>
        <begin position="1"/>
        <end position="16"/>
    </location>
</feature>
<feature type="compositionally biased region" description="Basic and acidic residues" evidence="1">
    <location>
        <begin position="44"/>
        <end position="53"/>
    </location>
</feature>
<dbReference type="InParanoid" id="A0A1I7VBS0"/>
<sequence length="190" mass="21587">MEKNKRWRSSMKKLKLTSKEKTGEVLSKLSSEELSNPNEINTDLSKEKIEKSSSKKRAGKISEKIEKRTGRKITKASREKHFGSKEPSSFSSENVREDFGSKETVGKFSGSKEFSREISGSKESTKDRKSKSKESLKCTISSRSTEKLKDKPMGYNKKKVYMGQVFGTKKAPRRKSVEHSLTNSGHFQCF</sequence>